<evidence type="ECO:0000313" key="2">
    <source>
        <dbReference type="EMBL" id="ERN12725.1"/>
    </source>
</evidence>
<keyword evidence="3" id="KW-1185">Reference proteome</keyword>
<dbReference type="Proteomes" id="UP000017836">
    <property type="component" value="Unassembled WGS sequence"/>
</dbReference>
<protein>
    <submittedName>
        <fullName evidence="2">Uncharacterized protein</fullName>
    </submittedName>
</protein>
<accession>W1PYX3</accession>
<feature type="compositionally biased region" description="Polar residues" evidence="1">
    <location>
        <begin position="34"/>
        <end position="50"/>
    </location>
</feature>
<feature type="compositionally biased region" description="Polar residues" evidence="1">
    <location>
        <begin position="1"/>
        <end position="10"/>
    </location>
</feature>
<gene>
    <name evidence="2" type="ORF">AMTR_s00043p00067110</name>
</gene>
<evidence type="ECO:0000313" key="3">
    <source>
        <dbReference type="Proteomes" id="UP000017836"/>
    </source>
</evidence>
<dbReference type="AlphaFoldDB" id="W1PYX3"/>
<sequence length="230" mass="25528">MQPTVASLKSNPLEGGVERVITKRGGTSRAGPLETSNEGRTPRSTPTLNPSFKETRVRWAHHKDILATSAFDLDAPRDKVEGERTSALERLAKGSDVEEPPLFGPTLSSKTIMTIRKSPSQVLGLFFSASAQQQKTLRKGSKHRTMGTKVFSVFKQELFLRMIDVYPVPLIVADGKRNHAEAGRRTCVLIIEGYEATQKVKCPMKRGPRSVARVKRHMVQGYSSTEMHTQ</sequence>
<name>W1PYX3_AMBTC</name>
<reference evidence="3" key="1">
    <citation type="journal article" date="2013" name="Science">
        <title>The Amborella genome and the evolution of flowering plants.</title>
        <authorList>
            <consortium name="Amborella Genome Project"/>
        </authorList>
    </citation>
    <scope>NUCLEOTIDE SEQUENCE [LARGE SCALE GENOMIC DNA]</scope>
</reference>
<feature type="region of interest" description="Disordered" evidence="1">
    <location>
        <begin position="1"/>
        <end position="50"/>
    </location>
</feature>
<dbReference type="Gramene" id="ERN12725">
    <property type="protein sequence ID" value="ERN12725"/>
    <property type="gene ID" value="AMTR_s00043p00067110"/>
</dbReference>
<dbReference type="HOGENOM" id="CLU_1206221_0_0_1"/>
<organism evidence="2 3">
    <name type="scientific">Amborella trichopoda</name>
    <dbReference type="NCBI Taxonomy" id="13333"/>
    <lineage>
        <taxon>Eukaryota</taxon>
        <taxon>Viridiplantae</taxon>
        <taxon>Streptophyta</taxon>
        <taxon>Embryophyta</taxon>
        <taxon>Tracheophyta</taxon>
        <taxon>Spermatophyta</taxon>
        <taxon>Magnoliopsida</taxon>
        <taxon>Amborellales</taxon>
        <taxon>Amborellaceae</taxon>
        <taxon>Amborella</taxon>
    </lineage>
</organism>
<evidence type="ECO:0000256" key="1">
    <source>
        <dbReference type="SAM" id="MobiDB-lite"/>
    </source>
</evidence>
<dbReference type="EMBL" id="KI392605">
    <property type="protein sequence ID" value="ERN12725.1"/>
    <property type="molecule type" value="Genomic_DNA"/>
</dbReference>
<proteinExistence type="predicted"/>